<comment type="caution">
    <text evidence="2">The sequence shown here is derived from an EMBL/GenBank/DDBJ whole genome shotgun (WGS) entry which is preliminary data.</text>
</comment>
<reference evidence="2" key="1">
    <citation type="submission" date="2020-06" db="EMBL/GenBank/DDBJ databases">
        <title>Draft genome of Bugula neritina, a colonial animal packing powerful symbionts and potential medicines.</title>
        <authorList>
            <person name="Rayko M."/>
        </authorList>
    </citation>
    <scope>NUCLEOTIDE SEQUENCE [LARGE SCALE GENOMIC DNA]</scope>
    <source>
        <strain evidence="2">Kwan_BN1</strain>
    </source>
</reference>
<protein>
    <submittedName>
        <fullName evidence="2">AACS</fullName>
    </submittedName>
</protein>
<dbReference type="PANTHER" id="PTHR42921">
    <property type="entry name" value="ACETOACETYL-COA SYNTHETASE"/>
    <property type="match status" value="1"/>
</dbReference>
<sequence length="125" mass="14593">MVLNSKLSWRMRQSVDSQPLWIPKAIPTTRIGCFIKYLQSSNPEFGADTYNDLYEWSLENVDTFWEAVWHFCGVKSTKLYDKVIEKDANITDIPKWFTGSLLNYAENVLHWNDDHIALYAASRGR</sequence>
<proteinExistence type="predicted"/>
<dbReference type="Gene3D" id="3.40.50.12780">
    <property type="entry name" value="N-terminal domain of ligase-like"/>
    <property type="match status" value="1"/>
</dbReference>
<evidence type="ECO:0000313" key="2">
    <source>
        <dbReference type="EMBL" id="KAF6031013.1"/>
    </source>
</evidence>
<accession>A0A7J7JYJ8</accession>
<evidence type="ECO:0000313" key="3">
    <source>
        <dbReference type="Proteomes" id="UP000593567"/>
    </source>
</evidence>
<gene>
    <name evidence="2" type="ORF">EB796_010678</name>
</gene>
<dbReference type="Pfam" id="PF16177">
    <property type="entry name" value="ACAS_N"/>
    <property type="match status" value="1"/>
</dbReference>
<evidence type="ECO:0000259" key="1">
    <source>
        <dbReference type="Pfam" id="PF16177"/>
    </source>
</evidence>
<feature type="domain" description="Acetyl-coenzyme A synthetase N-terminal" evidence="1">
    <location>
        <begin position="50"/>
        <end position="108"/>
    </location>
</feature>
<dbReference type="InterPro" id="IPR032387">
    <property type="entry name" value="ACAS_N"/>
</dbReference>
<keyword evidence="3" id="KW-1185">Reference proteome</keyword>
<name>A0A7J7JYJ8_BUGNE</name>
<dbReference type="AlphaFoldDB" id="A0A7J7JYJ8"/>
<dbReference type="GO" id="GO:0030729">
    <property type="term" value="F:acetoacetate-CoA ligase activity"/>
    <property type="evidence" value="ECO:0007669"/>
    <property type="project" value="TreeGrafter"/>
</dbReference>
<dbReference type="EMBL" id="VXIV02001644">
    <property type="protein sequence ID" value="KAF6031013.1"/>
    <property type="molecule type" value="Genomic_DNA"/>
</dbReference>
<dbReference type="InterPro" id="IPR042099">
    <property type="entry name" value="ANL_N_sf"/>
</dbReference>
<dbReference type="Proteomes" id="UP000593567">
    <property type="component" value="Unassembled WGS sequence"/>
</dbReference>
<dbReference type="PANTHER" id="PTHR42921:SF1">
    <property type="entry name" value="ACETOACETYL-COA SYNTHETASE"/>
    <property type="match status" value="1"/>
</dbReference>
<organism evidence="2 3">
    <name type="scientific">Bugula neritina</name>
    <name type="common">Brown bryozoan</name>
    <name type="synonym">Sertularia neritina</name>
    <dbReference type="NCBI Taxonomy" id="10212"/>
    <lineage>
        <taxon>Eukaryota</taxon>
        <taxon>Metazoa</taxon>
        <taxon>Spiralia</taxon>
        <taxon>Lophotrochozoa</taxon>
        <taxon>Bryozoa</taxon>
        <taxon>Gymnolaemata</taxon>
        <taxon>Cheilostomatida</taxon>
        <taxon>Flustrina</taxon>
        <taxon>Buguloidea</taxon>
        <taxon>Bugulidae</taxon>
        <taxon>Bugula</taxon>
    </lineage>
</organism>
<dbReference type="OrthoDB" id="10253869at2759"/>